<sequence length="262" mass="29171">MMPLHYGHQDASRWAAFSGDYNPVHFDEAWVKARGGHALSVHGMRALLDVKRFISPPADSAPFLKCTVRLRRPLWRDTAYSLMREASERVVVSVKERAGGETCLSCQLTPEQGFPRDDGLSQRVLESATLAGLHQSFQPLLPDAQQWHFLDALLFRHLLQDDALLHQPSVAAMLPDCPSLEALFNRFPVMQTHQEVIFDSLLLEPWRANALPPRLVIDTLPALVVGDLATGAVVRIAARTCYQQRFICSAVTLKVGALTKGK</sequence>
<dbReference type="Gene3D" id="3.10.129.10">
    <property type="entry name" value="Hotdog Thioesterase"/>
    <property type="match status" value="1"/>
</dbReference>
<evidence type="ECO:0000313" key="1">
    <source>
        <dbReference type="EMBL" id="MBJ8383634.1"/>
    </source>
</evidence>
<dbReference type="RefSeq" id="WP_200036066.1">
    <property type="nucleotide sequence ID" value="NZ_JADWND010000017.1"/>
</dbReference>
<organism evidence="1 2">
    <name type="scientific">Citrobacter sedlakii</name>
    <dbReference type="NCBI Taxonomy" id="67826"/>
    <lineage>
        <taxon>Bacteria</taxon>
        <taxon>Pseudomonadati</taxon>
        <taxon>Pseudomonadota</taxon>
        <taxon>Gammaproteobacteria</taxon>
        <taxon>Enterobacterales</taxon>
        <taxon>Enterobacteriaceae</taxon>
        <taxon>Citrobacter</taxon>
        <taxon>Citrobacter freundii complex</taxon>
    </lineage>
</organism>
<protein>
    <submittedName>
        <fullName evidence="1">Protein dehydratase</fullName>
    </submittedName>
</protein>
<reference evidence="1 2" key="1">
    <citation type="submission" date="2020-11" db="EMBL/GenBank/DDBJ databases">
        <title>Enhanced detection system for hospital associated transmission using whole genome sequencing surveillance.</title>
        <authorList>
            <person name="Harrison L.H."/>
            <person name="Van Tyne D."/>
            <person name="Marsh J.W."/>
            <person name="Griffith M.P."/>
            <person name="Snyder D.J."/>
            <person name="Cooper V.S."/>
            <person name="Mustapha M."/>
        </authorList>
    </citation>
    <scope>NUCLEOTIDE SEQUENCE [LARGE SCALE GENOMIC DNA]</scope>
    <source>
        <strain evidence="1 2">CB00117</strain>
    </source>
</reference>
<evidence type="ECO:0000313" key="2">
    <source>
        <dbReference type="Proteomes" id="UP000746649"/>
    </source>
</evidence>
<dbReference type="EMBL" id="JADWND010000017">
    <property type="protein sequence ID" value="MBJ8383634.1"/>
    <property type="molecule type" value="Genomic_DNA"/>
</dbReference>
<dbReference type="Proteomes" id="UP000746649">
    <property type="component" value="Unassembled WGS sequence"/>
</dbReference>
<gene>
    <name evidence="1" type="ORF">I6M88_22045</name>
</gene>
<proteinExistence type="predicted"/>
<name>A0ABS0ZY17_9ENTR</name>
<dbReference type="SUPFAM" id="SSF54637">
    <property type="entry name" value="Thioesterase/thiol ester dehydrase-isomerase"/>
    <property type="match status" value="1"/>
</dbReference>
<accession>A0ABS0ZY17</accession>
<keyword evidence="2" id="KW-1185">Reference proteome</keyword>
<dbReference type="InterPro" id="IPR029069">
    <property type="entry name" value="HotDog_dom_sf"/>
</dbReference>
<comment type="caution">
    <text evidence="1">The sequence shown here is derived from an EMBL/GenBank/DDBJ whole genome shotgun (WGS) entry which is preliminary data.</text>
</comment>